<dbReference type="InterPro" id="IPR008309">
    <property type="entry name" value="YdbL"/>
</dbReference>
<keyword evidence="2" id="KW-1185">Reference proteome</keyword>
<dbReference type="Pfam" id="PF07027">
    <property type="entry name" value="DUF1318"/>
    <property type="match status" value="1"/>
</dbReference>
<dbReference type="eggNOG" id="COG3784">
    <property type="taxonomic scope" value="Bacteria"/>
</dbReference>
<protein>
    <recommendedName>
        <fullName evidence="3">DUF1318 domain-containing protein</fullName>
    </recommendedName>
</protein>
<sequence length="127" mass="14286">MMNKAKFFTIVMTLFIFATCIFTGKTYAEDIKARMQSRLPLMKELKAKGIVGENNKGYLEFVGNVRKEENVVNDENSDRREIYAAIAAQQGADAEVVGKRRAEQIAGKAASGEWLQDANGKWYKKSK</sequence>
<name>I3IPG9_9BACT</name>
<reference evidence="1 2" key="1">
    <citation type="journal article" date="2012" name="FEBS Lett.">
        <title>Anammox organism KSU-1 expresses a NirK-type copper-containing nitrite reductase instead of a NirS-type with cytochrome cd1.</title>
        <authorList>
            <person name="Hira D."/>
            <person name="Toh H."/>
            <person name="Migita C.T."/>
            <person name="Okubo H."/>
            <person name="Nishiyama T."/>
            <person name="Hattori M."/>
            <person name="Furukawa K."/>
            <person name="Fujii T."/>
        </authorList>
    </citation>
    <scope>NUCLEOTIDE SEQUENCE [LARGE SCALE GENOMIC DNA]</scope>
</reference>
<organism evidence="1 2">
    <name type="scientific">Candidatus Jettenia caeni</name>
    <dbReference type="NCBI Taxonomy" id="247490"/>
    <lineage>
        <taxon>Bacteria</taxon>
        <taxon>Pseudomonadati</taxon>
        <taxon>Planctomycetota</taxon>
        <taxon>Candidatus Brocadiia</taxon>
        <taxon>Candidatus Brocadiales</taxon>
        <taxon>Candidatus Brocadiaceae</taxon>
        <taxon>Candidatus Jettenia</taxon>
    </lineage>
</organism>
<proteinExistence type="predicted"/>
<dbReference type="Proteomes" id="UP000002985">
    <property type="component" value="Unassembled WGS sequence"/>
</dbReference>
<comment type="caution">
    <text evidence="1">The sequence shown here is derived from an EMBL/GenBank/DDBJ whole genome shotgun (WGS) entry which is preliminary data.</text>
</comment>
<gene>
    <name evidence="1" type="ORF">KSU1_D0305</name>
</gene>
<evidence type="ECO:0008006" key="3">
    <source>
        <dbReference type="Google" id="ProtNLM"/>
    </source>
</evidence>
<accession>I3IPG9</accession>
<dbReference type="STRING" id="247490.KSU1_D0305"/>
<dbReference type="AlphaFoldDB" id="I3IPG9"/>
<evidence type="ECO:0000313" key="2">
    <source>
        <dbReference type="Proteomes" id="UP000002985"/>
    </source>
</evidence>
<dbReference type="OrthoDB" id="198301at2"/>
<evidence type="ECO:0000313" key="1">
    <source>
        <dbReference type="EMBL" id="GAB63614.1"/>
    </source>
</evidence>
<dbReference type="EMBL" id="BAFH01000004">
    <property type="protein sequence ID" value="GAB63614.1"/>
    <property type="molecule type" value="Genomic_DNA"/>
</dbReference>